<dbReference type="OrthoDB" id="1806871at2"/>
<evidence type="ECO:0000313" key="3">
    <source>
        <dbReference type="EMBL" id="TEB08880.1"/>
    </source>
</evidence>
<dbReference type="InterPro" id="IPR025377">
    <property type="entry name" value="DUF4367"/>
</dbReference>
<reference evidence="3 4" key="1">
    <citation type="journal article" date="2018" name="Environ. Microbiol.">
        <title>Novel energy conservation strategies and behaviour of Pelotomaculum schinkii driving syntrophic propionate catabolism.</title>
        <authorList>
            <person name="Hidalgo-Ahumada C.A.P."/>
            <person name="Nobu M.K."/>
            <person name="Narihiro T."/>
            <person name="Tamaki H."/>
            <person name="Liu W.T."/>
            <person name="Kamagata Y."/>
            <person name="Stams A.J.M."/>
            <person name="Imachi H."/>
            <person name="Sousa D.Z."/>
        </authorList>
    </citation>
    <scope>NUCLEOTIDE SEQUENCE [LARGE SCALE GENOMIC DNA]</scope>
    <source>
        <strain evidence="3 4">MGP</strain>
    </source>
</reference>
<feature type="transmembrane region" description="Helical" evidence="1">
    <location>
        <begin position="58"/>
        <end position="81"/>
    </location>
</feature>
<evidence type="ECO:0000259" key="2">
    <source>
        <dbReference type="Pfam" id="PF14285"/>
    </source>
</evidence>
<dbReference type="Pfam" id="PF14285">
    <property type="entry name" value="DUF4367"/>
    <property type="match status" value="1"/>
</dbReference>
<evidence type="ECO:0000256" key="1">
    <source>
        <dbReference type="SAM" id="Phobius"/>
    </source>
</evidence>
<gene>
    <name evidence="3" type="ORF">Pmgp_03552</name>
</gene>
<sequence>MKQHADIEMERLIKEAVREMVGSATPPPLEESWARFEKKLKEQRSLQRKSNMNKWKIFLTWKFIAAVGVIILLTIAFSMSFPVKARAIGEKITRTVETLLSGTQVNVATEYKNDELNGVSPPPEDFKEVLIQQEKIMSLEEAKSASPFPFVVPQYVAQGFKLEQVKFQGMVKDTAKVTLRYNGNDSDYFQITEMNTPDSYVQGYGYDMEDAVVQNIKIGDSDGKIIAFKNKSIRITWMKRGVVYGLEGKIPQEEAVKIIESMN</sequence>
<dbReference type="EMBL" id="QFFZ01000071">
    <property type="protein sequence ID" value="TEB08880.1"/>
    <property type="molecule type" value="Genomic_DNA"/>
</dbReference>
<dbReference type="PANTHER" id="PTHR37507">
    <property type="entry name" value="SPORULATION PROTEIN YDCC"/>
    <property type="match status" value="1"/>
</dbReference>
<keyword evidence="1" id="KW-1133">Transmembrane helix</keyword>
<proteinExistence type="predicted"/>
<keyword evidence="1" id="KW-0812">Transmembrane</keyword>
<keyword evidence="1" id="KW-0472">Membrane</keyword>
<accession>A0A4Y7RJF7</accession>
<organism evidence="3 4">
    <name type="scientific">Pelotomaculum propionicicum</name>
    <dbReference type="NCBI Taxonomy" id="258475"/>
    <lineage>
        <taxon>Bacteria</taxon>
        <taxon>Bacillati</taxon>
        <taxon>Bacillota</taxon>
        <taxon>Clostridia</taxon>
        <taxon>Eubacteriales</taxon>
        <taxon>Desulfotomaculaceae</taxon>
        <taxon>Pelotomaculum</taxon>
    </lineage>
</organism>
<dbReference type="AlphaFoldDB" id="A0A4Y7RJF7"/>
<protein>
    <recommendedName>
        <fullName evidence="2">DUF4367 domain-containing protein</fullName>
    </recommendedName>
</protein>
<dbReference type="Proteomes" id="UP000297597">
    <property type="component" value="Unassembled WGS sequence"/>
</dbReference>
<dbReference type="RefSeq" id="WP_134215807.1">
    <property type="nucleotide sequence ID" value="NZ_QFFZ01000071.1"/>
</dbReference>
<feature type="domain" description="DUF4367" evidence="2">
    <location>
        <begin position="151"/>
        <end position="262"/>
    </location>
</feature>
<dbReference type="InterPro" id="IPR052944">
    <property type="entry name" value="Sporulation_related"/>
</dbReference>
<comment type="caution">
    <text evidence="3">The sequence shown here is derived from an EMBL/GenBank/DDBJ whole genome shotgun (WGS) entry which is preliminary data.</text>
</comment>
<name>A0A4Y7RJF7_9FIRM</name>
<evidence type="ECO:0000313" key="4">
    <source>
        <dbReference type="Proteomes" id="UP000297597"/>
    </source>
</evidence>
<keyword evidence="4" id="KW-1185">Reference proteome</keyword>
<dbReference type="PANTHER" id="PTHR37507:SF2">
    <property type="entry name" value="SPORULATION PROTEIN YDCC"/>
    <property type="match status" value="1"/>
</dbReference>